<proteinExistence type="predicted"/>
<keyword evidence="2" id="KW-1185">Reference proteome</keyword>
<gene>
    <name evidence="1" type="ORF">HK097_001485</name>
</gene>
<accession>A0AAD5X962</accession>
<organism evidence="1 2">
    <name type="scientific">Rhizophlyctis rosea</name>
    <dbReference type="NCBI Taxonomy" id="64517"/>
    <lineage>
        <taxon>Eukaryota</taxon>
        <taxon>Fungi</taxon>
        <taxon>Fungi incertae sedis</taxon>
        <taxon>Chytridiomycota</taxon>
        <taxon>Chytridiomycota incertae sedis</taxon>
        <taxon>Chytridiomycetes</taxon>
        <taxon>Rhizophlyctidales</taxon>
        <taxon>Rhizophlyctidaceae</taxon>
        <taxon>Rhizophlyctis</taxon>
    </lineage>
</organism>
<reference evidence="1" key="1">
    <citation type="submission" date="2020-05" db="EMBL/GenBank/DDBJ databases">
        <title>Phylogenomic resolution of chytrid fungi.</title>
        <authorList>
            <person name="Stajich J.E."/>
            <person name="Amses K."/>
            <person name="Simmons R."/>
            <person name="Seto K."/>
            <person name="Myers J."/>
            <person name="Bonds A."/>
            <person name="Quandt C.A."/>
            <person name="Barry K."/>
            <person name="Liu P."/>
            <person name="Grigoriev I."/>
            <person name="Longcore J.E."/>
            <person name="James T.Y."/>
        </authorList>
    </citation>
    <scope>NUCLEOTIDE SEQUENCE</scope>
    <source>
        <strain evidence="1">JEL0318</strain>
    </source>
</reference>
<sequence length="275" mass="32279">MLLQRNDQTVYDFIKWYATTGRQPDYDWDDLEQPFLNIVGDNAFEPVDCLLDLEDTQFLVAATLLKVRILLDLKEMQKQRWYSRKQQQEIRERHAQLNDRQAWLASRINIADPMYLAAAAEFSSPWCSPIATTRKFQIRDEPSVSSTTNNLTKPKTRRNSLYAPHTEPIDIQFRSSIVQTTKDLHTWGTWSKLIHYFEAEVHKLFVAVHRRNQLVWRVLSSAYLPESDPRIIVSSPLIDMHREAVLVGTACRKPWLECDVKYWLLKKLNHPNGVR</sequence>
<name>A0AAD5X962_9FUNG</name>
<evidence type="ECO:0000313" key="1">
    <source>
        <dbReference type="EMBL" id="KAJ3057001.1"/>
    </source>
</evidence>
<dbReference type="Proteomes" id="UP001212841">
    <property type="component" value="Unassembled WGS sequence"/>
</dbReference>
<dbReference type="AlphaFoldDB" id="A0AAD5X962"/>
<evidence type="ECO:0000313" key="2">
    <source>
        <dbReference type="Proteomes" id="UP001212841"/>
    </source>
</evidence>
<comment type="caution">
    <text evidence="1">The sequence shown here is derived from an EMBL/GenBank/DDBJ whole genome shotgun (WGS) entry which is preliminary data.</text>
</comment>
<dbReference type="EMBL" id="JADGJD010000013">
    <property type="protein sequence ID" value="KAJ3057001.1"/>
    <property type="molecule type" value="Genomic_DNA"/>
</dbReference>
<protein>
    <submittedName>
        <fullName evidence="1">Uncharacterized protein</fullName>
    </submittedName>
</protein>